<feature type="transmembrane region" description="Helical" evidence="6">
    <location>
        <begin position="83"/>
        <end position="104"/>
    </location>
</feature>
<accession>A0ABQ6LNZ4</accession>
<keyword evidence="5 6" id="KW-0472">Membrane</keyword>
<keyword evidence="4 6" id="KW-1133">Transmembrane helix</keyword>
<evidence type="ECO:0000313" key="7">
    <source>
        <dbReference type="EMBL" id="GMG84949.1"/>
    </source>
</evidence>
<feature type="transmembrane region" description="Helical" evidence="6">
    <location>
        <begin position="111"/>
        <end position="128"/>
    </location>
</feature>
<keyword evidence="3 6" id="KW-0812">Transmembrane</keyword>
<dbReference type="InterPro" id="IPR001851">
    <property type="entry name" value="ABC_transp_permease"/>
</dbReference>
<dbReference type="RefSeq" id="WP_285674129.1">
    <property type="nucleotide sequence ID" value="NZ_BSYI01000047.1"/>
</dbReference>
<evidence type="ECO:0000256" key="1">
    <source>
        <dbReference type="ARBA" id="ARBA00004651"/>
    </source>
</evidence>
<reference evidence="7 8" key="1">
    <citation type="submission" date="2023-04" db="EMBL/GenBank/DDBJ databases">
        <title>Marinoamorphus aggregata gen. nov., sp. Nov., isolate from tissue of brittle star Ophioplocus japonicus.</title>
        <authorList>
            <person name="Kawano K."/>
            <person name="Sawayama S."/>
            <person name="Nakagawa S."/>
        </authorList>
    </citation>
    <scope>NUCLEOTIDE SEQUENCE [LARGE SCALE GENOMIC DNA]</scope>
    <source>
        <strain evidence="7 8">NKW23</strain>
    </source>
</reference>
<feature type="transmembrane region" description="Helical" evidence="6">
    <location>
        <begin position="163"/>
        <end position="181"/>
    </location>
</feature>
<feature type="transmembrane region" description="Helical" evidence="6">
    <location>
        <begin position="236"/>
        <end position="256"/>
    </location>
</feature>
<keyword evidence="8" id="KW-1185">Reference proteome</keyword>
<dbReference type="Proteomes" id="UP001239909">
    <property type="component" value="Unassembled WGS sequence"/>
</dbReference>
<dbReference type="CDD" id="cd06581">
    <property type="entry name" value="TM_PBP1_LivM_like"/>
    <property type="match status" value="1"/>
</dbReference>
<dbReference type="PANTHER" id="PTHR30482:SF18">
    <property type="entry name" value="BRANCHED AMINO ACID TRANSPORT SYSTEM PERMEASE"/>
    <property type="match status" value="1"/>
</dbReference>
<dbReference type="Pfam" id="PF02653">
    <property type="entry name" value="BPD_transp_2"/>
    <property type="match status" value="1"/>
</dbReference>
<evidence type="ECO:0000256" key="4">
    <source>
        <dbReference type="ARBA" id="ARBA00022989"/>
    </source>
</evidence>
<dbReference type="EMBL" id="BSYI01000047">
    <property type="protein sequence ID" value="GMG84949.1"/>
    <property type="molecule type" value="Genomic_DNA"/>
</dbReference>
<keyword evidence="2" id="KW-1003">Cell membrane</keyword>
<comment type="caution">
    <text evidence="7">The sequence shown here is derived from an EMBL/GenBank/DDBJ whole genome shotgun (WGS) entry which is preliminary data.</text>
</comment>
<sequence length="332" mass="34753">MATVFGTIAVLALAVAGFFVPAAFGGGGAVYSACVLIAIFAVMAYGLDLIVSDLGEVSLGHPVFFASGAYATALLSTEAGLSPVLTFVASLAVAMALALLVGFITLRLREFVFSLVTYAVTVVALTLAENWSALGGSDGIAGIPLFTVDAGIASFRAVTDRDLWPVAYGLLLATLWLVSAFRRSRLGNAALKVHLNPRLATMSGIDPQKTRLMVFLVSAPMTAAAGWLYAYQRAYISADLLSPYFLILMLTAVVIIGRRLLLAPLMGVALILVQEKFFSFGGDVDRIILGCALIVSLAFLPGGIAGTARALAARIRRSDDPARTNAKNEGAT</sequence>
<name>A0ABQ6LNZ4_9RHOB</name>
<evidence type="ECO:0000256" key="3">
    <source>
        <dbReference type="ARBA" id="ARBA00022692"/>
    </source>
</evidence>
<dbReference type="PANTHER" id="PTHR30482">
    <property type="entry name" value="HIGH-AFFINITY BRANCHED-CHAIN AMINO ACID TRANSPORT SYSTEM PERMEASE"/>
    <property type="match status" value="1"/>
</dbReference>
<proteinExistence type="predicted"/>
<comment type="subcellular location">
    <subcellularLocation>
        <location evidence="1">Cell membrane</location>
        <topology evidence="1">Multi-pass membrane protein</topology>
    </subcellularLocation>
</comment>
<evidence type="ECO:0000256" key="2">
    <source>
        <dbReference type="ARBA" id="ARBA00022475"/>
    </source>
</evidence>
<evidence type="ECO:0000313" key="8">
    <source>
        <dbReference type="Proteomes" id="UP001239909"/>
    </source>
</evidence>
<feature type="transmembrane region" description="Helical" evidence="6">
    <location>
        <begin position="29"/>
        <end position="47"/>
    </location>
</feature>
<feature type="transmembrane region" description="Helical" evidence="6">
    <location>
        <begin position="287"/>
        <end position="308"/>
    </location>
</feature>
<organism evidence="7 8">
    <name type="scientific">Paralimibaculum aggregatum</name>
    <dbReference type="NCBI Taxonomy" id="3036245"/>
    <lineage>
        <taxon>Bacteria</taxon>
        <taxon>Pseudomonadati</taxon>
        <taxon>Pseudomonadota</taxon>
        <taxon>Alphaproteobacteria</taxon>
        <taxon>Rhodobacterales</taxon>
        <taxon>Paracoccaceae</taxon>
        <taxon>Paralimibaculum</taxon>
    </lineage>
</organism>
<protein>
    <submittedName>
        <fullName evidence="7">Branched-chain amino acid ABC transporter permease</fullName>
    </submittedName>
</protein>
<evidence type="ECO:0000256" key="5">
    <source>
        <dbReference type="ARBA" id="ARBA00023136"/>
    </source>
</evidence>
<gene>
    <name evidence="7" type="ORF">LNKW23_41650</name>
</gene>
<evidence type="ECO:0000256" key="6">
    <source>
        <dbReference type="SAM" id="Phobius"/>
    </source>
</evidence>
<dbReference type="InterPro" id="IPR043428">
    <property type="entry name" value="LivM-like"/>
</dbReference>
<feature type="transmembrane region" description="Helical" evidence="6">
    <location>
        <begin position="59"/>
        <end position="77"/>
    </location>
</feature>